<dbReference type="Proteomes" id="UP001168877">
    <property type="component" value="Unassembled WGS sequence"/>
</dbReference>
<evidence type="ECO:0000256" key="2">
    <source>
        <dbReference type="SAM" id="SignalP"/>
    </source>
</evidence>
<feature type="region of interest" description="Disordered" evidence="1">
    <location>
        <begin position="58"/>
        <end position="141"/>
    </location>
</feature>
<feature type="compositionally biased region" description="Basic and acidic residues" evidence="1">
    <location>
        <begin position="107"/>
        <end position="141"/>
    </location>
</feature>
<feature type="compositionally biased region" description="Basic and acidic residues" evidence="1">
    <location>
        <begin position="80"/>
        <end position="99"/>
    </location>
</feature>
<dbReference type="EMBL" id="JAUESC010000004">
    <property type="protein sequence ID" value="KAK0597428.1"/>
    <property type="molecule type" value="Genomic_DNA"/>
</dbReference>
<dbReference type="AlphaFoldDB" id="A0AA39SU44"/>
<proteinExistence type="predicted"/>
<keyword evidence="4" id="KW-1185">Reference proteome</keyword>
<sequence length="141" mass="16085">MWLGMAIWDNLGSILAFGAQKIGVVYSPTKVEALAILRGLIFTKDAGLMPTIIEEIESSKKKSSTVGHTEDTFEGVPPLEKQREYKGRGKRRREEEEKGKRKRKERKPTGKKKEREMANGDEGEKRPSTAVKLKEDLRQKW</sequence>
<comment type="caution">
    <text evidence="3">The sequence shown here is derived from an EMBL/GenBank/DDBJ whole genome shotgun (WGS) entry which is preliminary data.</text>
</comment>
<name>A0AA39SU44_ACESA</name>
<organism evidence="3 4">
    <name type="scientific">Acer saccharum</name>
    <name type="common">Sugar maple</name>
    <dbReference type="NCBI Taxonomy" id="4024"/>
    <lineage>
        <taxon>Eukaryota</taxon>
        <taxon>Viridiplantae</taxon>
        <taxon>Streptophyta</taxon>
        <taxon>Embryophyta</taxon>
        <taxon>Tracheophyta</taxon>
        <taxon>Spermatophyta</taxon>
        <taxon>Magnoliopsida</taxon>
        <taxon>eudicotyledons</taxon>
        <taxon>Gunneridae</taxon>
        <taxon>Pentapetalae</taxon>
        <taxon>rosids</taxon>
        <taxon>malvids</taxon>
        <taxon>Sapindales</taxon>
        <taxon>Sapindaceae</taxon>
        <taxon>Hippocastanoideae</taxon>
        <taxon>Acereae</taxon>
        <taxon>Acer</taxon>
    </lineage>
</organism>
<gene>
    <name evidence="3" type="ORF">LWI29_025180</name>
</gene>
<evidence type="ECO:0000256" key="1">
    <source>
        <dbReference type="SAM" id="MobiDB-lite"/>
    </source>
</evidence>
<evidence type="ECO:0000313" key="3">
    <source>
        <dbReference type="EMBL" id="KAK0597428.1"/>
    </source>
</evidence>
<evidence type="ECO:0008006" key="5">
    <source>
        <dbReference type="Google" id="ProtNLM"/>
    </source>
</evidence>
<reference evidence="3" key="2">
    <citation type="submission" date="2023-06" db="EMBL/GenBank/DDBJ databases">
        <authorList>
            <person name="Swenson N.G."/>
            <person name="Wegrzyn J.L."/>
            <person name="Mcevoy S.L."/>
        </authorList>
    </citation>
    <scope>NUCLEOTIDE SEQUENCE</scope>
    <source>
        <strain evidence="3">NS2018</strain>
        <tissue evidence="3">Leaf</tissue>
    </source>
</reference>
<accession>A0AA39SU44</accession>
<keyword evidence="2" id="KW-0732">Signal</keyword>
<evidence type="ECO:0000313" key="4">
    <source>
        <dbReference type="Proteomes" id="UP001168877"/>
    </source>
</evidence>
<feature type="signal peptide" evidence="2">
    <location>
        <begin position="1"/>
        <end position="16"/>
    </location>
</feature>
<reference evidence="3" key="1">
    <citation type="journal article" date="2022" name="Plant J.">
        <title>Strategies of tolerance reflected in two North American maple genomes.</title>
        <authorList>
            <person name="McEvoy S.L."/>
            <person name="Sezen U.U."/>
            <person name="Trouern-Trend A."/>
            <person name="McMahon S.M."/>
            <person name="Schaberg P.G."/>
            <person name="Yang J."/>
            <person name="Wegrzyn J.L."/>
            <person name="Swenson N.G."/>
        </authorList>
    </citation>
    <scope>NUCLEOTIDE SEQUENCE</scope>
    <source>
        <strain evidence="3">NS2018</strain>
    </source>
</reference>
<feature type="chain" id="PRO_5041447741" description="RNase H type-1 domain-containing protein" evidence="2">
    <location>
        <begin position="17"/>
        <end position="141"/>
    </location>
</feature>
<protein>
    <recommendedName>
        <fullName evidence="5">RNase H type-1 domain-containing protein</fullName>
    </recommendedName>
</protein>